<evidence type="ECO:0000256" key="8">
    <source>
        <dbReference type="ARBA" id="ARBA00022860"/>
    </source>
</evidence>
<dbReference type="InterPro" id="IPR001368">
    <property type="entry name" value="TNFR/NGFR_Cys_rich_reg"/>
</dbReference>
<evidence type="ECO:0000256" key="9">
    <source>
        <dbReference type="ARBA" id="ARBA00023139"/>
    </source>
</evidence>
<comment type="caution">
    <text evidence="16">Lacks conserved residue(s) required for the propagation of feature annotation.</text>
</comment>
<keyword evidence="11" id="KW-0325">Glycoprotein</keyword>
<evidence type="ECO:0000313" key="22">
    <source>
        <dbReference type="Proteomes" id="UP001152622"/>
    </source>
</evidence>
<evidence type="ECO:0000256" key="16">
    <source>
        <dbReference type="PROSITE-ProRule" id="PRU00206"/>
    </source>
</evidence>
<evidence type="ECO:0000259" key="19">
    <source>
        <dbReference type="PROSITE" id="PS50017"/>
    </source>
</evidence>
<dbReference type="PROSITE" id="PS50050">
    <property type="entry name" value="TNFR_NGFR_2"/>
    <property type="match status" value="2"/>
</dbReference>
<feature type="domain" description="TNFR-Cys" evidence="20">
    <location>
        <begin position="116"/>
        <end position="158"/>
    </location>
</feature>
<dbReference type="Pfam" id="PF00020">
    <property type="entry name" value="TNFR_c6"/>
    <property type="match status" value="2"/>
</dbReference>
<evidence type="ECO:0000256" key="4">
    <source>
        <dbReference type="ARBA" id="ARBA00022475"/>
    </source>
</evidence>
<keyword evidence="4" id="KW-1003">Cell membrane</keyword>
<evidence type="ECO:0000256" key="13">
    <source>
        <dbReference type="ARBA" id="ARBA00030181"/>
    </source>
</evidence>
<evidence type="ECO:0000256" key="10">
    <source>
        <dbReference type="ARBA" id="ARBA00023157"/>
    </source>
</evidence>
<dbReference type="GO" id="GO:0009897">
    <property type="term" value="C:external side of plasma membrane"/>
    <property type="evidence" value="ECO:0007669"/>
    <property type="project" value="TreeGrafter"/>
</dbReference>
<dbReference type="GO" id="GO:0043066">
    <property type="term" value="P:negative regulation of apoptotic process"/>
    <property type="evidence" value="ECO:0007669"/>
    <property type="project" value="TreeGrafter"/>
</dbReference>
<feature type="chain" id="PRO_5040319186" description="Tumor necrosis factor receptor superfamily member 6" evidence="18">
    <location>
        <begin position="23"/>
        <end position="313"/>
    </location>
</feature>
<keyword evidence="8" id="KW-0112">Calmodulin-binding</keyword>
<evidence type="ECO:0000256" key="6">
    <source>
        <dbReference type="ARBA" id="ARBA00022729"/>
    </source>
</evidence>
<keyword evidence="6 18" id="KW-0732">Signal</keyword>
<dbReference type="GO" id="GO:0097049">
    <property type="term" value="P:motor neuron apoptotic process"/>
    <property type="evidence" value="ECO:0007669"/>
    <property type="project" value="TreeGrafter"/>
</dbReference>
<dbReference type="GO" id="GO:0031265">
    <property type="term" value="C:CD95 death-inducing signaling complex"/>
    <property type="evidence" value="ECO:0007669"/>
    <property type="project" value="TreeGrafter"/>
</dbReference>
<evidence type="ECO:0000313" key="21">
    <source>
        <dbReference type="EMBL" id="KAJ8366156.1"/>
    </source>
</evidence>
<keyword evidence="17" id="KW-1133">Transmembrane helix</keyword>
<dbReference type="InterPro" id="IPR008063">
    <property type="entry name" value="Fas_rcpt"/>
</dbReference>
<evidence type="ECO:0000256" key="12">
    <source>
        <dbReference type="ARBA" id="ARBA00023288"/>
    </source>
</evidence>
<dbReference type="Gene3D" id="2.10.50.10">
    <property type="entry name" value="Tumor Necrosis Factor Receptor, subunit A, domain 2"/>
    <property type="match status" value="3"/>
</dbReference>
<feature type="transmembrane region" description="Helical" evidence="17">
    <location>
        <begin position="167"/>
        <end position="187"/>
    </location>
</feature>
<evidence type="ECO:0000256" key="1">
    <source>
        <dbReference type="ARBA" id="ARBA00004251"/>
    </source>
</evidence>
<dbReference type="AlphaFoldDB" id="A0A9Q1J4U3"/>
<keyword evidence="12" id="KW-0449">Lipoprotein</keyword>
<proteinExistence type="predicted"/>
<feature type="domain" description="Death" evidence="19">
    <location>
        <begin position="247"/>
        <end position="307"/>
    </location>
</feature>
<feature type="domain" description="TNFR-Cys" evidence="20">
    <location>
        <begin position="73"/>
        <end position="115"/>
    </location>
</feature>
<dbReference type="PROSITE" id="PS50017">
    <property type="entry name" value="DEATH_DOMAIN"/>
    <property type="match status" value="1"/>
</dbReference>
<dbReference type="GO" id="GO:0005031">
    <property type="term" value="F:tumor necrosis factor receptor activity"/>
    <property type="evidence" value="ECO:0007669"/>
    <property type="project" value="TreeGrafter"/>
</dbReference>
<comment type="subcellular location">
    <subcellularLocation>
        <location evidence="1">Cell membrane</location>
        <topology evidence="1">Single-pass type I membrane protein</topology>
    </subcellularLocation>
    <subcellularLocation>
        <location evidence="2">Membrane raft</location>
    </subcellularLocation>
</comment>
<dbReference type="GO" id="GO:0032872">
    <property type="term" value="P:regulation of stress-activated MAPK cascade"/>
    <property type="evidence" value="ECO:0007669"/>
    <property type="project" value="TreeGrafter"/>
</dbReference>
<protein>
    <recommendedName>
        <fullName evidence="3">Tumor necrosis factor receptor superfamily member 6</fullName>
    </recommendedName>
    <alternativeName>
        <fullName evidence="14">Apo-1 antigen</fullName>
    </alternativeName>
    <alternativeName>
        <fullName evidence="15">Apoptosis-mediating surface antigen FAS</fullName>
    </alternativeName>
    <alternativeName>
        <fullName evidence="13">FASLG receptor</fullName>
    </alternativeName>
</protein>
<dbReference type="OrthoDB" id="9949242at2759"/>
<dbReference type="Pfam" id="PF00531">
    <property type="entry name" value="Death"/>
    <property type="match status" value="1"/>
</dbReference>
<keyword evidence="9" id="KW-0564">Palmitate</keyword>
<name>A0A9Q1J4U3_SYNKA</name>
<dbReference type="GO" id="GO:0006924">
    <property type="term" value="P:activation-induced cell death of T cells"/>
    <property type="evidence" value="ECO:0007669"/>
    <property type="project" value="TreeGrafter"/>
</dbReference>
<evidence type="ECO:0000256" key="15">
    <source>
        <dbReference type="ARBA" id="ARBA00032502"/>
    </source>
</evidence>
<evidence type="ECO:0000256" key="3">
    <source>
        <dbReference type="ARBA" id="ARBA00015761"/>
    </source>
</evidence>
<dbReference type="PANTHER" id="PTHR46874:SF1">
    <property type="entry name" value="TUMOR NECROSIS FACTOR RECEPTOR SUPERFAMILY MEMBER 6"/>
    <property type="match status" value="1"/>
</dbReference>
<dbReference type="SUPFAM" id="SSF57586">
    <property type="entry name" value="TNF receptor-like"/>
    <property type="match status" value="2"/>
</dbReference>
<feature type="repeat" description="TNFR-Cys" evidence="16">
    <location>
        <begin position="116"/>
        <end position="158"/>
    </location>
</feature>
<feature type="repeat" description="TNFR-Cys" evidence="16">
    <location>
        <begin position="73"/>
        <end position="115"/>
    </location>
</feature>
<evidence type="ECO:0000256" key="17">
    <source>
        <dbReference type="SAM" id="Phobius"/>
    </source>
</evidence>
<feature type="disulfide bond" evidence="16">
    <location>
        <begin position="74"/>
        <end position="89"/>
    </location>
</feature>
<keyword evidence="5" id="KW-0053">Apoptosis</keyword>
<dbReference type="PROSITE" id="PS00652">
    <property type="entry name" value="TNFR_NGFR_1"/>
    <property type="match status" value="1"/>
</dbReference>
<evidence type="ECO:0000256" key="18">
    <source>
        <dbReference type="SAM" id="SignalP"/>
    </source>
</evidence>
<dbReference type="Gene3D" id="1.10.533.10">
    <property type="entry name" value="Death Domain, Fas"/>
    <property type="match status" value="1"/>
</dbReference>
<evidence type="ECO:0000256" key="11">
    <source>
        <dbReference type="ARBA" id="ARBA00023180"/>
    </source>
</evidence>
<evidence type="ECO:0000256" key="5">
    <source>
        <dbReference type="ARBA" id="ARBA00022703"/>
    </source>
</evidence>
<feature type="disulfide bond" evidence="16">
    <location>
        <begin position="140"/>
        <end position="158"/>
    </location>
</feature>
<dbReference type="PANTHER" id="PTHR46874">
    <property type="entry name" value="TUMOR NECROSIS FACTOR RECEPTOR SUPERFAMILY MEMBER 6"/>
    <property type="match status" value="1"/>
</dbReference>
<keyword evidence="10 16" id="KW-1015">Disulfide bond</keyword>
<dbReference type="Proteomes" id="UP001152622">
    <property type="component" value="Chromosome 4"/>
</dbReference>
<keyword evidence="7" id="KW-0677">Repeat</keyword>
<dbReference type="SMART" id="SM00208">
    <property type="entry name" value="TNFR"/>
    <property type="match status" value="3"/>
</dbReference>
<gene>
    <name evidence="21" type="ORF">SKAU_G00149870</name>
</gene>
<dbReference type="InterPro" id="IPR011029">
    <property type="entry name" value="DEATH-like_dom_sf"/>
</dbReference>
<dbReference type="PRINTS" id="PR01680">
    <property type="entry name" value="TNFACTORR6"/>
</dbReference>
<dbReference type="SUPFAM" id="SSF47986">
    <property type="entry name" value="DEATH domain"/>
    <property type="match status" value="1"/>
</dbReference>
<feature type="signal peptide" evidence="18">
    <location>
        <begin position="1"/>
        <end position="22"/>
    </location>
</feature>
<dbReference type="GO" id="GO:0005516">
    <property type="term" value="F:calmodulin binding"/>
    <property type="evidence" value="ECO:0007669"/>
    <property type="project" value="UniProtKB-KW"/>
</dbReference>
<evidence type="ECO:0000256" key="2">
    <source>
        <dbReference type="ARBA" id="ARBA00004285"/>
    </source>
</evidence>
<reference evidence="21" key="1">
    <citation type="journal article" date="2023" name="Science">
        <title>Genome structures resolve the early diversification of teleost fishes.</title>
        <authorList>
            <person name="Parey E."/>
            <person name="Louis A."/>
            <person name="Montfort J."/>
            <person name="Bouchez O."/>
            <person name="Roques C."/>
            <person name="Iampietro C."/>
            <person name="Lluch J."/>
            <person name="Castinel A."/>
            <person name="Donnadieu C."/>
            <person name="Desvignes T."/>
            <person name="Floi Bucao C."/>
            <person name="Jouanno E."/>
            <person name="Wen M."/>
            <person name="Mejri S."/>
            <person name="Dirks R."/>
            <person name="Jansen H."/>
            <person name="Henkel C."/>
            <person name="Chen W.J."/>
            <person name="Zahm M."/>
            <person name="Cabau C."/>
            <person name="Klopp C."/>
            <person name="Thompson A.W."/>
            <person name="Robinson-Rechavi M."/>
            <person name="Braasch I."/>
            <person name="Lecointre G."/>
            <person name="Bobe J."/>
            <person name="Postlethwait J.H."/>
            <person name="Berthelot C."/>
            <person name="Roest Crollius H."/>
            <person name="Guiguen Y."/>
        </authorList>
    </citation>
    <scope>NUCLEOTIDE SEQUENCE</scope>
    <source>
        <strain evidence="21">WJC10195</strain>
    </source>
</reference>
<keyword evidence="17" id="KW-0472">Membrane</keyword>
<evidence type="ECO:0000256" key="7">
    <source>
        <dbReference type="ARBA" id="ARBA00022737"/>
    </source>
</evidence>
<accession>A0A9Q1J4U3</accession>
<keyword evidence="17" id="KW-0812">Transmembrane</keyword>
<feature type="disulfide bond" evidence="16">
    <location>
        <begin position="137"/>
        <end position="150"/>
    </location>
</feature>
<evidence type="ECO:0000256" key="14">
    <source>
        <dbReference type="ARBA" id="ARBA00032338"/>
    </source>
</evidence>
<evidence type="ECO:0000259" key="20">
    <source>
        <dbReference type="PROSITE" id="PS50050"/>
    </source>
</evidence>
<organism evidence="21 22">
    <name type="scientific">Synaphobranchus kaupii</name>
    <name type="common">Kaup's arrowtooth eel</name>
    <dbReference type="NCBI Taxonomy" id="118154"/>
    <lineage>
        <taxon>Eukaryota</taxon>
        <taxon>Metazoa</taxon>
        <taxon>Chordata</taxon>
        <taxon>Craniata</taxon>
        <taxon>Vertebrata</taxon>
        <taxon>Euteleostomi</taxon>
        <taxon>Actinopterygii</taxon>
        <taxon>Neopterygii</taxon>
        <taxon>Teleostei</taxon>
        <taxon>Anguilliformes</taxon>
        <taxon>Synaphobranchidae</taxon>
        <taxon>Synaphobranchus</taxon>
    </lineage>
</organism>
<dbReference type="GO" id="GO:0045121">
    <property type="term" value="C:membrane raft"/>
    <property type="evidence" value="ECO:0007669"/>
    <property type="project" value="UniProtKB-SubCell"/>
</dbReference>
<dbReference type="GO" id="GO:0097192">
    <property type="term" value="P:extrinsic apoptotic signaling pathway in absence of ligand"/>
    <property type="evidence" value="ECO:0007669"/>
    <property type="project" value="TreeGrafter"/>
</dbReference>
<dbReference type="InterPro" id="IPR000488">
    <property type="entry name" value="Death_dom"/>
</dbReference>
<dbReference type="GO" id="GO:0006955">
    <property type="term" value="P:immune response"/>
    <property type="evidence" value="ECO:0007669"/>
    <property type="project" value="InterPro"/>
</dbReference>
<dbReference type="EMBL" id="JAINUF010000004">
    <property type="protein sequence ID" value="KAJ8366156.1"/>
    <property type="molecule type" value="Genomic_DNA"/>
</dbReference>
<dbReference type="GO" id="GO:0097527">
    <property type="term" value="P:necroptotic signaling pathway"/>
    <property type="evidence" value="ECO:0007669"/>
    <property type="project" value="TreeGrafter"/>
</dbReference>
<comment type="caution">
    <text evidence="21">The sequence shown here is derived from an EMBL/GenBank/DDBJ whole genome shotgun (WGS) entry which is preliminary data.</text>
</comment>
<sequence length="313" mass="35283">MKFSLQLTGIFILLFLPAECTTKREPHGRNRMKRQRQCPDGQREYKGQQCCKLCSPGFYAGTCSQNSSSVCRPCDSGSYLDHPNVMDSCELCTSCDPKANLETKEECTVTQNAVCTCKKGYYCDKGFREECKACHSCKKCEGDFVIEKQCTSTNDTVCKKVEGGGPWWIALIFLILGIVGVVGVWFLKKRKRFCFADKPKEYCDPGDQAKEIDEYIPLKGIDLGPHLNDIVEELGPKLTIELARGCLSDADIEFSEEDAQSNARDKSYKILRAWYEKQGFDDAAPNLIRGLRERGKKTTADKIINQILVDNRK</sequence>
<keyword evidence="22" id="KW-1185">Reference proteome</keyword>